<keyword evidence="10 11" id="KW-0472">Membrane</keyword>
<dbReference type="Gene3D" id="1.10.287.130">
    <property type="match status" value="1"/>
</dbReference>
<dbReference type="SMART" id="SM00304">
    <property type="entry name" value="HAMP"/>
    <property type="match status" value="1"/>
</dbReference>
<keyword evidence="15" id="KW-1185">Reference proteome</keyword>
<gene>
    <name evidence="14" type="ORF">GCM10022224_085330</name>
</gene>
<dbReference type="PRINTS" id="PR00344">
    <property type="entry name" value="BCTRLSENSOR"/>
</dbReference>
<keyword evidence="7 14" id="KW-0418">Kinase</keyword>
<evidence type="ECO:0000256" key="3">
    <source>
        <dbReference type="ARBA" id="ARBA00012438"/>
    </source>
</evidence>
<dbReference type="SMART" id="SM00387">
    <property type="entry name" value="HATPase_c"/>
    <property type="match status" value="1"/>
</dbReference>
<dbReference type="EC" id="2.7.13.3" evidence="3"/>
<reference evidence="15" key="1">
    <citation type="journal article" date="2019" name="Int. J. Syst. Evol. Microbiol.">
        <title>The Global Catalogue of Microorganisms (GCM) 10K type strain sequencing project: providing services to taxonomists for standard genome sequencing and annotation.</title>
        <authorList>
            <consortium name="The Broad Institute Genomics Platform"/>
            <consortium name="The Broad Institute Genome Sequencing Center for Infectious Disease"/>
            <person name="Wu L."/>
            <person name="Ma J."/>
        </authorList>
    </citation>
    <scope>NUCLEOTIDE SEQUENCE [LARGE SCALE GENOMIC DNA]</scope>
    <source>
        <strain evidence="15">JCM 16904</strain>
    </source>
</reference>
<comment type="subcellular location">
    <subcellularLocation>
        <location evidence="2">Cell membrane</location>
    </subcellularLocation>
</comment>
<comment type="catalytic activity">
    <reaction evidence="1">
        <text>ATP + protein L-histidine = ADP + protein N-phospho-L-histidine.</text>
        <dbReference type="EC" id="2.7.13.3"/>
    </reaction>
</comment>
<evidence type="ECO:0000256" key="5">
    <source>
        <dbReference type="ARBA" id="ARBA00022679"/>
    </source>
</evidence>
<keyword evidence="6 11" id="KW-0812">Transmembrane</keyword>
<evidence type="ECO:0000313" key="14">
    <source>
        <dbReference type="EMBL" id="GAA3706739.1"/>
    </source>
</evidence>
<keyword evidence="4" id="KW-0597">Phosphoprotein</keyword>
<dbReference type="SUPFAM" id="SSF158472">
    <property type="entry name" value="HAMP domain-like"/>
    <property type="match status" value="1"/>
</dbReference>
<accession>A0ABP7DKP5</accession>
<feature type="transmembrane region" description="Helical" evidence="11">
    <location>
        <begin position="12"/>
        <end position="34"/>
    </location>
</feature>
<dbReference type="InterPro" id="IPR003661">
    <property type="entry name" value="HisK_dim/P_dom"/>
</dbReference>
<feature type="domain" description="Histidine kinase" evidence="12">
    <location>
        <begin position="237"/>
        <end position="438"/>
    </location>
</feature>
<organism evidence="14 15">
    <name type="scientific">Nonomuraea antimicrobica</name>
    <dbReference type="NCBI Taxonomy" id="561173"/>
    <lineage>
        <taxon>Bacteria</taxon>
        <taxon>Bacillati</taxon>
        <taxon>Actinomycetota</taxon>
        <taxon>Actinomycetes</taxon>
        <taxon>Streptosporangiales</taxon>
        <taxon>Streptosporangiaceae</taxon>
        <taxon>Nonomuraea</taxon>
    </lineage>
</organism>
<feature type="domain" description="HAMP" evidence="13">
    <location>
        <begin position="176"/>
        <end position="229"/>
    </location>
</feature>
<dbReference type="SUPFAM" id="SSF47384">
    <property type="entry name" value="Homodimeric domain of signal transducing histidine kinase"/>
    <property type="match status" value="1"/>
</dbReference>
<dbReference type="SUPFAM" id="SSF55874">
    <property type="entry name" value="ATPase domain of HSP90 chaperone/DNA topoisomerase II/histidine kinase"/>
    <property type="match status" value="1"/>
</dbReference>
<dbReference type="Gene3D" id="3.30.565.10">
    <property type="entry name" value="Histidine kinase-like ATPase, C-terminal domain"/>
    <property type="match status" value="1"/>
</dbReference>
<dbReference type="CDD" id="cd00082">
    <property type="entry name" value="HisKA"/>
    <property type="match status" value="1"/>
</dbReference>
<keyword evidence="5" id="KW-0808">Transferase</keyword>
<dbReference type="InterPro" id="IPR036097">
    <property type="entry name" value="HisK_dim/P_sf"/>
</dbReference>
<evidence type="ECO:0000256" key="4">
    <source>
        <dbReference type="ARBA" id="ARBA00022553"/>
    </source>
</evidence>
<evidence type="ECO:0000256" key="7">
    <source>
        <dbReference type="ARBA" id="ARBA00022777"/>
    </source>
</evidence>
<dbReference type="InterPro" id="IPR003594">
    <property type="entry name" value="HATPase_dom"/>
</dbReference>
<dbReference type="PROSITE" id="PS50885">
    <property type="entry name" value="HAMP"/>
    <property type="match status" value="1"/>
</dbReference>
<evidence type="ECO:0000256" key="9">
    <source>
        <dbReference type="ARBA" id="ARBA00023012"/>
    </source>
</evidence>
<dbReference type="Proteomes" id="UP001500902">
    <property type="component" value="Unassembled WGS sequence"/>
</dbReference>
<evidence type="ECO:0000259" key="13">
    <source>
        <dbReference type="PROSITE" id="PS50885"/>
    </source>
</evidence>
<dbReference type="Pfam" id="PF02518">
    <property type="entry name" value="HATPase_c"/>
    <property type="match status" value="1"/>
</dbReference>
<evidence type="ECO:0000313" key="15">
    <source>
        <dbReference type="Proteomes" id="UP001500902"/>
    </source>
</evidence>
<evidence type="ECO:0000256" key="2">
    <source>
        <dbReference type="ARBA" id="ARBA00004236"/>
    </source>
</evidence>
<dbReference type="InterPro" id="IPR005467">
    <property type="entry name" value="His_kinase_dom"/>
</dbReference>
<evidence type="ECO:0000256" key="10">
    <source>
        <dbReference type="ARBA" id="ARBA00023136"/>
    </source>
</evidence>
<dbReference type="Pfam" id="PF00512">
    <property type="entry name" value="HisKA"/>
    <property type="match status" value="1"/>
</dbReference>
<proteinExistence type="predicted"/>
<evidence type="ECO:0000259" key="12">
    <source>
        <dbReference type="PROSITE" id="PS50109"/>
    </source>
</evidence>
<name>A0ABP7DKP5_9ACTN</name>
<evidence type="ECO:0000256" key="11">
    <source>
        <dbReference type="SAM" id="Phobius"/>
    </source>
</evidence>
<protein>
    <recommendedName>
        <fullName evidence="3">histidine kinase</fullName>
        <ecNumber evidence="3">2.7.13.3</ecNumber>
    </recommendedName>
</protein>
<dbReference type="EMBL" id="BAAAZP010000188">
    <property type="protein sequence ID" value="GAA3706739.1"/>
    <property type="molecule type" value="Genomic_DNA"/>
</dbReference>
<dbReference type="InterPro" id="IPR004358">
    <property type="entry name" value="Sig_transdc_His_kin-like_C"/>
</dbReference>
<keyword evidence="9" id="KW-0902">Two-component regulatory system</keyword>
<dbReference type="CDD" id="cd06225">
    <property type="entry name" value="HAMP"/>
    <property type="match status" value="1"/>
</dbReference>
<dbReference type="Pfam" id="PF00672">
    <property type="entry name" value="HAMP"/>
    <property type="match status" value="1"/>
</dbReference>
<evidence type="ECO:0000256" key="1">
    <source>
        <dbReference type="ARBA" id="ARBA00000085"/>
    </source>
</evidence>
<dbReference type="PANTHER" id="PTHR45436">
    <property type="entry name" value="SENSOR HISTIDINE KINASE YKOH"/>
    <property type="match status" value="1"/>
</dbReference>
<dbReference type="CDD" id="cd00075">
    <property type="entry name" value="HATPase"/>
    <property type="match status" value="1"/>
</dbReference>
<sequence>MVHYRSIRARMTIATVVSFGVVLLAGVGLITMTYPARARADLMDQAASASRHVATMVDRQRLTGPIPPQDNVHFMQVVDARGDVVAASSTLAGRPPLTRAWPTGGDSRVEDRVCRPDGCLIVVGTRNASTPYGPIVAYGAVRETFLMRSPFLPALLFGSSAALLALMAWGAWYGVGRVLAPVERIRRGLEQISAVDLGRRIEVPATRDEVSELAATVNDTLDRLENAVDRHRRFVSDASHELRTPIAALTVRLEAGLEERTEADWRAALDDAYRLSDIVQDLLLMARLDAGPEVAHERVNLGRLVEAEIARRPCRLPVTTEVQSGVYVRGNRLRLARLFTNLLSNADRYGDSRVLVRVLRSGEWALLDVVDDGPGIPAELRERVFERFTRLDRTRSRDTGGSGLGLPIARDIARAHGGEIKIVEGPDTRVSLRIPLADQAERREGTR</sequence>
<dbReference type="InterPro" id="IPR003660">
    <property type="entry name" value="HAMP_dom"/>
</dbReference>
<evidence type="ECO:0000256" key="6">
    <source>
        <dbReference type="ARBA" id="ARBA00022692"/>
    </source>
</evidence>
<comment type="caution">
    <text evidence="14">The sequence shown here is derived from an EMBL/GenBank/DDBJ whole genome shotgun (WGS) entry which is preliminary data.</text>
</comment>
<dbReference type="GO" id="GO:0016301">
    <property type="term" value="F:kinase activity"/>
    <property type="evidence" value="ECO:0007669"/>
    <property type="project" value="UniProtKB-KW"/>
</dbReference>
<keyword evidence="8 11" id="KW-1133">Transmembrane helix</keyword>
<feature type="transmembrane region" description="Helical" evidence="11">
    <location>
        <begin position="151"/>
        <end position="175"/>
    </location>
</feature>
<dbReference type="InterPro" id="IPR036890">
    <property type="entry name" value="HATPase_C_sf"/>
</dbReference>
<dbReference type="SMART" id="SM00388">
    <property type="entry name" value="HisKA"/>
    <property type="match status" value="1"/>
</dbReference>
<evidence type="ECO:0000256" key="8">
    <source>
        <dbReference type="ARBA" id="ARBA00022989"/>
    </source>
</evidence>
<dbReference type="PANTHER" id="PTHR45436:SF5">
    <property type="entry name" value="SENSOR HISTIDINE KINASE TRCS"/>
    <property type="match status" value="1"/>
</dbReference>
<dbReference type="InterPro" id="IPR050428">
    <property type="entry name" value="TCS_sensor_his_kinase"/>
</dbReference>
<dbReference type="PROSITE" id="PS50109">
    <property type="entry name" value="HIS_KIN"/>
    <property type="match status" value="1"/>
</dbReference>